<dbReference type="PANTHER" id="PTHR45655">
    <property type="entry name" value="GUANYLATE CYCLASE SOLUBLE SUBUNIT BETA-2"/>
    <property type="match status" value="1"/>
</dbReference>
<evidence type="ECO:0000313" key="3">
    <source>
        <dbReference type="Proteomes" id="UP000249165"/>
    </source>
</evidence>
<dbReference type="PANTHER" id="PTHR45655:SF13">
    <property type="entry name" value="SOLUBLE GUANYLATE CYCLASE GCY-32-RELATED"/>
    <property type="match status" value="1"/>
</dbReference>
<dbReference type="InterPro" id="IPR011644">
    <property type="entry name" value="Heme_NO-bd"/>
</dbReference>
<evidence type="ECO:0000259" key="1">
    <source>
        <dbReference type="Pfam" id="PF07700"/>
    </source>
</evidence>
<dbReference type="GO" id="GO:0020037">
    <property type="term" value="F:heme binding"/>
    <property type="evidence" value="ECO:0007669"/>
    <property type="project" value="InterPro"/>
</dbReference>
<gene>
    <name evidence="2" type="ORF">ATI53_101576</name>
</gene>
<proteinExistence type="predicted"/>
<dbReference type="InterPro" id="IPR038158">
    <property type="entry name" value="H-NOX_domain_sf"/>
</dbReference>
<dbReference type="Gene3D" id="3.90.1520.10">
    <property type="entry name" value="H-NOX domain"/>
    <property type="match status" value="1"/>
</dbReference>
<dbReference type="SUPFAM" id="SSF111126">
    <property type="entry name" value="Ligand-binding domain in the NO signalling and Golgi transport"/>
    <property type="match status" value="1"/>
</dbReference>
<organism evidence="2 3">
    <name type="scientific">Salipiger aestuarii</name>
    <dbReference type="NCBI Taxonomy" id="568098"/>
    <lineage>
        <taxon>Bacteria</taxon>
        <taxon>Pseudomonadati</taxon>
        <taxon>Pseudomonadota</taxon>
        <taxon>Alphaproteobacteria</taxon>
        <taxon>Rhodobacterales</taxon>
        <taxon>Roseobacteraceae</taxon>
        <taxon>Salipiger</taxon>
    </lineage>
</organism>
<dbReference type="InterPro" id="IPR024096">
    <property type="entry name" value="NO_sig/Golgi_transp_ligand-bd"/>
</dbReference>
<name>A0A327Y821_9RHOB</name>
<dbReference type="EMBL" id="QLMG01000015">
    <property type="protein sequence ID" value="RAK17278.1"/>
    <property type="molecule type" value="Genomic_DNA"/>
</dbReference>
<feature type="domain" description="Heme NO-binding" evidence="1">
    <location>
        <begin position="27"/>
        <end position="183"/>
    </location>
</feature>
<comment type="caution">
    <text evidence="2">The sequence shown here is derived from an EMBL/GenBank/DDBJ whole genome shotgun (WGS) entry which is preliminary data.</text>
</comment>
<evidence type="ECO:0000313" key="2">
    <source>
        <dbReference type="EMBL" id="RAK17278.1"/>
    </source>
</evidence>
<protein>
    <submittedName>
        <fullName evidence="2">Heme-NO-binding protein</fullName>
    </submittedName>
</protein>
<dbReference type="Pfam" id="PF07700">
    <property type="entry name" value="HNOB"/>
    <property type="match status" value="1"/>
</dbReference>
<sequence>MSETNNDYGAFYAVPIHRTDKWVIEMHGLIARTLQCFLQDTYGQGIWQTIAELAKLDFDDFEAMLDYDARTVEQVVDAAGMCLEKSRDALLEDVGTYLITHPNNEGLRRLMRYGGVDFFDFLHSLEDLPGRTRLAVADLQLPELELTDSAPGQFLLSCHSGAAELAGFGFVLVGVLRAMADDYGALVILDHRGALGEAEVIDITVVETDFAEGRSFELAAAPPPIRRETTS</sequence>
<reference evidence="2 3" key="1">
    <citation type="submission" date="2018-06" db="EMBL/GenBank/DDBJ databases">
        <title>Genomic Encyclopedia of Archaeal and Bacterial Type Strains, Phase II (KMG-II): from individual species to whole genera.</title>
        <authorList>
            <person name="Goeker M."/>
        </authorList>
    </citation>
    <scope>NUCLEOTIDE SEQUENCE [LARGE SCALE GENOMIC DNA]</scope>
    <source>
        <strain evidence="2 3">DSM 22011</strain>
    </source>
</reference>
<accession>A0A327Y821</accession>
<dbReference type="Proteomes" id="UP000249165">
    <property type="component" value="Unassembled WGS sequence"/>
</dbReference>
<keyword evidence="3" id="KW-1185">Reference proteome</keyword>
<dbReference type="AlphaFoldDB" id="A0A327Y821"/>